<feature type="compositionally biased region" description="Basic and acidic residues" evidence="5">
    <location>
        <begin position="27"/>
        <end position="38"/>
    </location>
</feature>
<reference evidence="6" key="1">
    <citation type="submission" date="2022-04" db="EMBL/GenBank/DDBJ databases">
        <title>Carnegiea gigantea Genome sequencing and assembly v2.</title>
        <authorList>
            <person name="Copetti D."/>
            <person name="Sanderson M.J."/>
            <person name="Burquez A."/>
            <person name="Wojciechowski M.F."/>
        </authorList>
    </citation>
    <scope>NUCLEOTIDE SEQUENCE</scope>
    <source>
        <strain evidence="6">SGP5-SGP5p</strain>
        <tissue evidence="6">Aerial part</tissue>
    </source>
</reference>
<dbReference type="OrthoDB" id="1523883at2759"/>
<gene>
    <name evidence="6" type="ORF">Cgig2_020148</name>
</gene>
<keyword evidence="7" id="KW-1185">Reference proteome</keyword>
<dbReference type="SUPFAM" id="SSF53335">
    <property type="entry name" value="S-adenosyl-L-methionine-dependent methyltransferases"/>
    <property type="match status" value="2"/>
</dbReference>
<protein>
    <recommendedName>
        <fullName evidence="8">Jasmonate O-methyltransferase</fullName>
    </recommendedName>
</protein>
<evidence type="ECO:0000256" key="2">
    <source>
        <dbReference type="ARBA" id="ARBA00022679"/>
    </source>
</evidence>
<dbReference type="Gene3D" id="1.10.1200.270">
    <property type="entry name" value="Methyltransferase, alpha-helical capping domain"/>
    <property type="match status" value="2"/>
</dbReference>
<keyword evidence="1" id="KW-0489">Methyltransferase</keyword>
<comment type="caution">
    <text evidence="6">The sequence shown here is derived from an EMBL/GenBank/DDBJ whole genome shotgun (WGS) entry which is preliminary data.</text>
</comment>
<keyword evidence="4" id="KW-0460">Magnesium</keyword>
<feature type="region of interest" description="Disordered" evidence="5">
    <location>
        <begin position="25"/>
        <end position="46"/>
    </location>
</feature>
<dbReference type="GO" id="GO:0032259">
    <property type="term" value="P:methylation"/>
    <property type="evidence" value="ECO:0007669"/>
    <property type="project" value="UniProtKB-KW"/>
</dbReference>
<dbReference type="Proteomes" id="UP001153076">
    <property type="component" value="Unassembled WGS sequence"/>
</dbReference>
<name>A0A9Q1QGW0_9CARY</name>
<proteinExistence type="predicted"/>
<evidence type="ECO:0008006" key="8">
    <source>
        <dbReference type="Google" id="ProtNLM"/>
    </source>
</evidence>
<dbReference type="GO" id="GO:0046872">
    <property type="term" value="F:metal ion binding"/>
    <property type="evidence" value="ECO:0007669"/>
    <property type="project" value="UniProtKB-KW"/>
</dbReference>
<sequence length="387" mass="44942">MMAAIFTALPPEHRSHHNQVIKVYHRSTSEKPRREKTETGCSSLRRSNTEVIKNLKEKEGCRKEEAGEGHYPEDHMSNEEFRRAIEDFIAKQQRFLREEEEFSFLERSFTLNKLETFTVDWSVDETQNLRDRAEFVVKSMRSVMESLFRSAFGEAAMEDLFLRFTDKVDEPLARQTSQYFNLLRAVTIKTKLVLEESIKEVYHALRPKCLMMTDMGCSSGPNALFVVAEVFSVVDKFCRSLNLEPPQFGVFLNDLPGNDFNTLFNFLASFHEWGIIKEEKLGKFNLPLYLATAEEVRQLIEAEESFAVNKLETFTIDWSVDTTQNLNNRAEFVMESIRAVFESLLSDAFGQAIIDDLFIRFKKRVQKHFARQTGEYLNILVSLTKRA</sequence>
<evidence type="ECO:0000256" key="5">
    <source>
        <dbReference type="SAM" id="MobiDB-lite"/>
    </source>
</evidence>
<accession>A0A9Q1QGW0</accession>
<keyword evidence="3" id="KW-0479">Metal-binding</keyword>
<dbReference type="EMBL" id="JAKOGI010000149">
    <property type="protein sequence ID" value="KAJ8442003.1"/>
    <property type="molecule type" value="Genomic_DNA"/>
</dbReference>
<organism evidence="6 7">
    <name type="scientific">Carnegiea gigantea</name>
    <dbReference type="NCBI Taxonomy" id="171969"/>
    <lineage>
        <taxon>Eukaryota</taxon>
        <taxon>Viridiplantae</taxon>
        <taxon>Streptophyta</taxon>
        <taxon>Embryophyta</taxon>
        <taxon>Tracheophyta</taxon>
        <taxon>Spermatophyta</taxon>
        <taxon>Magnoliopsida</taxon>
        <taxon>eudicotyledons</taxon>
        <taxon>Gunneridae</taxon>
        <taxon>Pentapetalae</taxon>
        <taxon>Caryophyllales</taxon>
        <taxon>Cactineae</taxon>
        <taxon>Cactaceae</taxon>
        <taxon>Cactoideae</taxon>
        <taxon>Echinocereeae</taxon>
        <taxon>Carnegiea</taxon>
    </lineage>
</organism>
<dbReference type="GO" id="GO:0008168">
    <property type="term" value="F:methyltransferase activity"/>
    <property type="evidence" value="ECO:0007669"/>
    <property type="project" value="UniProtKB-KW"/>
</dbReference>
<evidence type="ECO:0000313" key="7">
    <source>
        <dbReference type="Proteomes" id="UP001153076"/>
    </source>
</evidence>
<dbReference type="InterPro" id="IPR042086">
    <property type="entry name" value="MeTrfase_capping"/>
</dbReference>
<dbReference type="Pfam" id="PF03492">
    <property type="entry name" value="Methyltransf_7"/>
    <property type="match status" value="2"/>
</dbReference>
<dbReference type="InterPro" id="IPR029063">
    <property type="entry name" value="SAM-dependent_MTases_sf"/>
</dbReference>
<evidence type="ECO:0000256" key="3">
    <source>
        <dbReference type="ARBA" id="ARBA00022723"/>
    </source>
</evidence>
<evidence type="ECO:0000256" key="4">
    <source>
        <dbReference type="ARBA" id="ARBA00022842"/>
    </source>
</evidence>
<dbReference type="InterPro" id="IPR005299">
    <property type="entry name" value="MeTrfase_7"/>
</dbReference>
<keyword evidence="2" id="KW-0808">Transferase</keyword>
<evidence type="ECO:0000313" key="6">
    <source>
        <dbReference type="EMBL" id="KAJ8442003.1"/>
    </source>
</evidence>
<dbReference type="PANTHER" id="PTHR31009">
    <property type="entry name" value="S-ADENOSYL-L-METHIONINE:CARBOXYL METHYLTRANSFERASE FAMILY PROTEIN"/>
    <property type="match status" value="1"/>
</dbReference>
<evidence type="ECO:0000256" key="1">
    <source>
        <dbReference type="ARBA" id="ARBA00022603"/>
    </source>
</evidence>
<dbReference type="Gene3D" id="3.40.50.150">
    <property type="entry name" value="Vaccinia Virus protein VP39"/>
    <property type="match status" value="1"/>
</dbReference>
<dbReference type="AlphaFoldDB" id="A0A9Q1QGW0"/>